<keyword evidence="3" id="KW-0963">Cytoplasm</keyword>
<dbReference type="AlphaFoldDB" id="A0A1E5QBR7"/>
<evidence type="ECO:0000256" key="1">
    <source>
        <dbReference type="ARBA" id="ARBA00007177"/>
    </source>
</evidence>
<comment type="subunit">
    <text evidence="3">UreD, UreF and UreG form a complex that acts as a GTP-hydrolysis-dependent molecular chaperone, activating the urease apoprotein by helping to assemble the nickel containing metallocenter of UreC. The UreE protein probably delivers the nickel.</text>
</comment>
<keyword evidence="3" id="KW-0996">Nickel insertion</keyword>
<dbReference type="Pfam" id="PF01774">
    <property type="entry name" value="UreD"/>
    <property type="match status" value="1"/>
</dbReference>
<dbReference type="Proteomes" id="UP000095347">
    <property type="component" value="Unassembled WGS sequence"/>
</dbReference>
<evidence type="ECO:0000313" key="4">
    <source>
        <dbReference type="EMBL" id="OEJ69520.1"/>
    </source>
</evidence>
<evidence type="ECO:0000256" key="3">
    <source>
        <dbReference type="HAMAP-Rule" id="MF_01384"/>
    </source>
</evidence>
<evidence type="ECO:0000313" key="5">
    <source>
        <dbReference type="Proteomes" id="UP000095347"/>
    </source>
</evidence>
<evidence type="ECO:0000256" key="2">
    <source>
        <dbReference type="ARBA" id="ARBA00023186"/>
    </source>
</evidence>
<comment type="subcellular location">
    <subcellularLocation>
        <location evidence="3">Cytoplasm</location>
    </subcellularLocation>
</comment>
<organism evidence="4 5">
    <name type="scientific">Magnetovibrio blakemorei</name>
    <dbReference type="NCBI Taxonomy" id="28181"/>
    <lineage>
        <taxon>Bacteria</taxon>
        <taxon>Pseudomonadati</taxon>
        <taxon>Pseudomonadota</taxon>
        <taxon>Alphaproteobacteria</taxon>
        <taxon>Rhodospirillales</taxon>
        <taxon>Magnetovibrionaceae</taxon>
        <taxon>Magnetovibrio</taxon>
    </lineage>
</organism>
<dbReference type="HAMAP" id="MF_01384">
    <property type="entry name" value="UreD"/>
    <property type="match status" value="1"/>
</dbReference>
<comment type="function">
    <text evidence="3">Required for maturation of urease via the functional incorporation of the urease nickel metallocenter.</text>
</comment>
<proteinExistence type="inferred from homology"/>
<keyword evidence="2 3" id="KW-0143">Chaperone</keyword>
<name>A0A1E5QBR7_9PROT</name>
<dbReference type="STRING" id="28181.BEN30_02785"/>
<comment type="similarity">
    <text evidence="1 3">Belongs to the UreD family.</text>
</comment>
<dbReference type="GO" id="GO:0005737">
    <property type="term" value="C:cytoplasm"/>
    <property type="evidence" value="ECO:0007669"/>
    <property type="project" value="UniProtKB-SubCell"/>
</dbReference>
<dbReference type="EMBL" id="MCGG01000006">
    <property type="protein sequence ID" value="OEJ69520.1"/>
    <property type="molecule type" value="Genomic_DNA"/>
</dbReference>
<dbReference type="PANTHER" id="PTHR33643:SF1">
    <property type="entry name" value="UREASE ACCESSORY PROTEIN D"/>
    <property type="match status" value="1"/>
</dbReference>
<reference evidence="5" key="1">
    <citation type="submission" date="2016-07" db="EMBL/GenBank/DDBJ databases">
        <authorList>
            <person name="Florea S."/>
            <person name="Webb J.S."/>
            <person name="Jaromczyk J."/>
            <person name="Schardl C.L."/>
        </authorList>
    </citation>
    <scope>NUCLEOTIDE SEQUENCE [LARGE SCALE GENOMIC DNA]</scope>
    <source>
        <strain evidence="5">MV-1</strain>
    </source>
</reference>
<protein>
    <recommendedName>
        <fullName evidence="3">Urease accessory protein UreD</fullName>
    </recommendedName>
</protein>
<gene>
    <name evidence="3" type="primary">ureD</name>
    <name evidence="4" type="ORF">BEN30_02785</name>
</gene>
<dbReference type="PANTHER" id="PTHR33643">
    <property type="entry name" value="UREASE ACCESSORY PROTEIN D"/>
    <property type="match status" value="1"/>
</dbReference>
<accession>A0A1E5QBR7</accession>
<comment type="caution">
    <text evidence="4">The sequence shown here is derived from an EMBL/GenBank/DDBJ whole genome shotgun (WGS) entry which is preliminary data.</text>
</comment>
<dbReference type="GO" id="GO:0016151">
    <property type="term" value="F:nickel cation binding"/>
    <property type="evidence" value="ECO:0007669"/>
    <property type="project" value="UniProtKB-UniRule"/>
</dbReference>
<sequence>MHGRVEMSFQVSERGPGLKKTCLKDLYQTSPFRVLFPTLPKAELTSAVLVTTSGGLVGGDRLDVSVEIEAGARVQVMGQAAEKVYRSNGPDTHFNVDLSVEADAYLEWLPQETIVFDQARLRRTTMVDVVEGGEFSGAEMLVFGRVAMGETVLSGLIRDIWDVRKDGKRVWADALHLDGDIDAKVSHPAGFDGAKAVATFVHVSPRAGERLEIARTLLGEDREGLRTGATMVNSILVVRWLADDAQKMRGAFADFWAAFRAHTQNLPGTMPRLWHV</sequence>
<dbReference type="InterPro" id="IPR002669">
    <property type="entry name" value="UreD"/>
</dbReference>
<keyword evidence="5" id="KW-1185">Reference proteome</keyword>